<evidence type="ECO:0000256" key="1">
    <source>
        <dbReference type="SAM" id="MobiDB-lite"/>
    </source>
</evidence>
<organism evidence="2 3">
    <name type="scientific">Lupinus angustifolius</name>
    <name type="common">Narrow-leaved blue lupine</name>
    <dbReference type="NCBI Taxonomy" id="3871"/>
    <lineage>
        <taxon>Eukaryota</taxon>
        <taxon>Viridiplantae</taxon>
        <taxon>Streptophyta</taxon>
        <taxon>Embryophyta</taxon>
        <taxon>Tracheophyta</taxon>
        <taxon>Spermatophyta</taxon>
        <taxon>Magnoliopsida</taxon>
        <taxon>eudicotyledons</taxon>
        <taxon>Gunneridae</taxon>
        <taxon>Pentapetalae</taxon>
        <taxon>rosids</taxon>
        <taxon>fabids</taxon>
        <taxon>Fabales</taxon>
        <taxon>Fabaceae</taxon>
        <taxon>Papilionoideae</taxon>
        <taxon>50 kb inversion clade</taxon>
        <taxon>genistoids sensu lato</taxon>
        <taxon>core genistoids</taxon>
        <taxon>Genisteae</taxon>
        <taxon>Lupinus</taxon>
    </lineage>
</organism>
<evidence type="ECO:0000313" key="3">
    <source>
        <dbReference type="Proteomes" id="UP000188354"/>
    </source>
</evidence>
<comment type="caution">
    <text evidence="2">The sequence shown here is derived from an EMBL/GenBank/DDBJ whole genome shotgun (WGS) entry which is preliminary data.</text>
</comment>
<name>A0A394CZZ1_LUPAN</name>
<dbReference type="EMBL" id="MLAU01000680">
    <property type="protein sequence ID" value="OIW16860.1"/>
    <property type="molecule type" value="Genomic_DNA"/>
</dbReference>
<protein>
    <submittedName>
        <fullName evidence="2">Uncharacterized protein</fullName>
    </submittedName>
</protein>
<accession>A0A394CZZ1</accession>
<evidence type="ECO:0000313" key="2">
    <source>
        <dbReference type="EMBL" id="OIW16860.1"/>
    </source>
</evidence>
<sequence length="145" mass="16183">MKSARRNTMKLRTSNDNVSPLKIEMYDHHRGLYLKRFTENIDDGGWPLTSYYFFADELFTSPTFSANKYNSMSTKASGNNSLGNSSFGSRCRFSLSAFSSMEITPPAEEEVFVMDDIQVRIMSGTKSGRSSSSSYGSPSRHCHGG</sequence>
<dbReference type="Gramene" id="OIW16860">
    <property type="protein sequence ID" value="OIW16860"/>
    <property type="gene ID" value="TanjilG_00109"/>
</dbReference>
<dbReference type="Proteomes" id="UP000188354">
    <property type="component" value="Unassembled WGS sequence"/>
</dbReference>
<feature type="region of interest" description="Disordered" evidence="1">
    <location>
        <begin position="124"/>
        <end position="145"/>
    </location>
</feature>
<proteinExistence type="predicted"/>
<gene>
    <name evidence="2" type="ORF">TanjilG_00109</name>
</gene>
<keyword evidence="3" id="KW-1185">Reference proteome</keyword>
<dbReference type="AlphaFoldDB" id="A0A394CZZ1"/>
<feature type="compositionally biased region" description="Low complexity" evidence="1">
    <location>
        <begin position="124"/>
        <end position="139"/>
    </location>
</feature>
<reference evidence="2 3" key="1">
    <citation type="journal article" date="2017" name="Plant Biotechnol. J.">
        <title>A comprehensive draft genome sequence for lupin (Lupinus angustifolius), an emerging health food: insights into plant-microbe interactions and legume evolution.</title>
        <authorList>
            <person name="Hane J.K."/>
            <person name="Ming Y."/>
            <person name="Kamphuis L.G."/>
            <person name="Nelson M.N."/>
            <person name="Garg G."/>
            <person name="Atkins C.A."/>
            <person name="Bayer P.E."/>
            <person name="Bravo A."/>
            <person name="Bringans S."/>
            <person name="Cannon S."/>
            <person name="Edwards D."/>
            <person name="Foley R."/>
            <person name="Gao L.L."/>
            <person name="Harrison M.J."/>
            <person name="Huang W."/>
            <person name="Hurgobin B."/>
            <person name="Li S."/>
            <person name="Liu C.W."/>
            <person name="McGrath A."/>
            <person name="Morahan G."/>
            <person name="Murray J."/>
            <person name="Weller J."/>
            <person name="Jian J."/>
            <person name="Singh K.B."/>
        </authorList>
    </citation>
    <scope>NUCLEOTIDE SEQUENCE [LARGE SCALE GENOMIC DNA]</scope>
    <source>
        <strain evidence="3">cv. Tanjil</strain>
        <tissue evidence="2">Whole plant</tissue>
    </source>
</reference>